<feature type="compositionally biased region" description="Basic and acidic residues" evidence="1">
    <location>
        <begin position="49"/>
        <end position="61"/>
    </location>
</feature>
<keyword evidence="3" id="KW-1185">Reference proteome</keyword>
<evidence type="ECO:0000313" key="2">
    <source>
        <dbReference type="EMBL" id="MET8432132.1"/>
    </source>
</evidence>
<evidence type="ECO:0000256" key="1">
    <source>
        <dbReference type="SAM" id="MobiDB-lite"/>
    </source>
</evidence>
<name>A0ABV2U2S4_9ACTN</name>
<evidence type="ECO:0000313" key="3">
    <source>
        <dbReference type="Proteomes" id="UP001550044"/>
    </source>
</evidence>
<organism evidence="2 3">
    <name type="scientific">Streptomyces sp. 900116325</name>
    <dbReference type="NCBI Taxonomy" id="3154295"/>
    <lineage>
        <taxon>Bacteria</taxon>
        <taxon>Bacillati</taxon>
        <taxon>Actinomycetota</taxon>
        <taxon>Actinomycetes</taxon>
        <taxon>Kitasatosporales</taxon>
        <taxon>Streptomycetaceae</taxon>
        <taxon>Streptomyces</taxon>
    </lineage>
</organism>
<accession>A0ABV2U2S4</accession>
<dbReference type="RefSeq" id="WP_352306152.1">
    <property type="nucleotide sequence ID" value="NZ_JBEOSG010000015.1"/>
</dbReference>
<feature type="compositionally biased region" description="Basic and acidic residues" evidence="1">
    <location>
        <begin position="1"/>
        <end position="14"/>
    </location>
</feature>
<dbReference type="Proteomes" id="UP001550044">
    <property type="component" value="Unassembled WGS sequence"/>
</dbReference>
<dbReference type="InterPro" id="IPR021527">
    <property type="entry name" value="DUF2795"/>
</dbReference>
<proteinExistence type="predicted"/>
<reference evidence="2 3" key="1">
    <citation type="submission" date="2024-06" db="EMBL/GenBank/DDBJ databases">
        <title>The Natural Products Discovery Center: Release of the First 8490 Sequenced Strains for Exploring Actinobacteria Biosynthetic Diversity.</title>
        <authorList>
            <person name="Kalkreuter E."/>
            <person name="Kautsar S.A."/>
            <person name="Yang D."/>
            <person name="Bader C.D."/>
            <person name="Teijaro C.N."/>
            <person name="Fluegel L."/>
            <person name="Davis C.M."/>
            <person name="Simpson J.R."/>
            <person name="Lauterbach L."/>
            <person name="Steele A.D."/>
            <person name="Gui C."/>
            <person name="Meng S."/>
            <person name="Li G."/>
            <person name="Viehrig K."/>
            <person name="Ye F."/>
            <person name="Su P."/>
            <person name="Kiefer A.F."/>
            <person name="Nichols A."/>
            <person name="Cepeda A.J."/>
            <person name="Yan W."/>
            <person name="Fan B."/>
            <person name="Jiang Y."/>
            <person name="Adhikari A."/>
            <person name="Zheng C.-J."/>
            <person name="Schuster L."/>
            <person name="Cowan T.M."/>
            <person name="Smanski M.J."/>
            <person name="Chevrette M.G."/>
            <person name="De Carvalho L.P.S."/>
            <person name="Shen B."/>
        </authorList>
    </citation>
    <scope>NUCLEOTIDE SEQUENCE [LARGE SCALE GENOMIC DNA]</scope>
    <source>
        <strain evidence="2 3">NPDC005137</strain>
    </source>
</reference>
<protein>
    <submittedName>
        <fullName evidence="2">DUF2795 domain-containing protein</fullName>
    </submittedName>
</protein>
<feature type="compositionally biased region" description="Acidic residues" evidence="1">
    <location>
        <begin position="25"/>
        <end position="36"/>
    </location>
</feature>
<gene>
    <name evidence="2" type="ORF">ABZV61_04870</name>
</gene>
<dbReference type="EMBL" id="JBEXIP010000002">
    <property type="protein sequence ID" value="MET8432132.1"/>
    <property type="molecule type" value="Genomic_DNA"/>
</dbReference>
<comment type="caution">
    <text evidence="2">The sequence shown here is derived from an EMBL/GenBank/DDBJ whole genome shotgun (WGS) entry which is preliminary data.</text>
</comment>
<dbReference type="Pfam" id="PF11387">
    <property type="entry name" value="DUF2795"/>
    <property type="match status" value="1"/>
</dbReference>
<feature type="region of interest" description="Disordered" evidence="1">
    <location>
        <begin position="1"/>
        <end position="61"/>
    </location>
</feature>
<sequence length="124" mass="13714">MDDERKHALKDYLRSGHPTHTVESYDPEPAADDDVTVDVGGPVPPPGAGRDRARAEAEAGRLRSDLARHLNRSDFPADRTSLLRTLTEEHVPDPLLEAVRDLPADERYGNAGQIVRALGYRPRV</sequence>